<comment type="caution">
    <text evidence="1">The sequence shown here is derived from an EMBL/GenBank/DDBJ whole genome shotgun (WGS) entry which is preliminary data.</text>
</comment>
<protein>
    <submittedName>
        <fullName evidence="1">Uncharacterized protein</fullName>
    </submittedName>
</protein>
<dbReference type="AlphaFoldDB" id="H3NGW9"/>
<keyword evidence="2" id="KW-1185">Reference proteome</keyword>
<proteinExistence type="predicted"/>
<gene>
    <name evidence="1" type="ORF">HMPREF9708_00108</name>
</gene>
<name>H3NGW9_9LACT</name>
<reference evidence="1 2" key="1">
    <citation type="submission" date="2012-01" db="EMBL/GenBank/DDBJ databases">
        <title>The Genome Sequence of Facklamia languida CCUG 37842.</title>
        <authorList>
            <consortium name="The Broad Institute Genome Sequencing Platform"/>
            <person name="Earl A."/>
            <person name="Ward D."/>
            <person name="Feldgarden M."/>
            <person name="Gevers D."/>
            <person name="Huys G."/>
            <person name="Young S.K."/>
            <person name="Zeng Q."/>
            <person name="Gargeya S."/>
            <person name="Fitzgerald M."/>
            <person name="Haas B."/>
            <person name="Abouelleil A."/>
            <person name="Alvarado L."/>
            <person name="Arachchi H.M."/>
            <person name="Berlin A."/>
            <person name="Chapman S.B."/>
            <person name="Gearin G."/>
            <person name="Goldberg J."/>
            <person name="Griggs A."/>
            <person name="Gujja S."/>
            <person name="Hansen M."/>
            <person name="Heiman D."/>
            <person name="Howarth C."/>
            <person name="Larimer J."/>
            <person name="Lui A."/>
            <person name="MacDonald P.J.P."/>
            <person name="McCowen C."/>
            <person name="Montmayeur A."/>
            <person name="Murphy C."/>
            <person name="Neiman D."/>
            <person name="Pearson M."/>
            <person name="Priest M."/>
            <person name="Roberts A."/>
            <person name="Saif S."/>
            <person name="Shea T."/>
            <person name="Sisk P."/>
            <person name="Stolte C."/>
            <person name="Sykes S."/>
            <person name="Wortman J."/>
            <person name="Nusbaum C."/>
            <person name="Birren B."/>
        </authorList>
    </citation>
    <scope>NUCLEOTIDE SEQUENCE [LARGE SCALE GENOMIC DNA]</scope>
    <source>
        <strain evidence="1 2">CCUG 37842</strain>
    </source>
</reference>
<sequence length="31" mass="3594">MKDVLKILFLLSMGVVVGRESYKRTVKAKFH</sequence>
<accession>H3NGW9</accession>
<dbReference type="Proteomes" id="UP000006190">
    <property type="component" value="Unassembled WGS sequence"/>
</dbReference>
<dbReference type="HOGENOM" id="CLU_3396604_0_0_9"/>
<evidence type="ECO:0000313" key="1">
    <source>
        <dbReference type="EMBL" id="EHR38024.1"/>
    </source>
</evidence>
<dbReference type="EMBL" id="AGEG01000002">
    <property type="protein sequence ID" value="EHR38024.1"/>
    <property type="molecule type" value="Genomic_DNA"/>
</dbReference>
<organism evidence="1 2">
    <name type="scientific">Facklamia languida CCUG 37842</name>
    <dbReference type="NCBI Taxonomy" id="883113"/>
    <lineage>
        <taxon>Bacteria</taxon>
        <taxon>Bacillati</taxon>
        <taxon>Bacillota</taxon>
        <taxon>Bacilli</taxon>
        <taxon>Lactobacillales</taxon>
        <taxon>Aerococcaceae</taxon>
        <taxon>Facklamia</taxon>
    </lineage>
</organism>
<evidence type="ECO:0000313" key="2">
    <source>
        <dbReference type="Proteomes" id="UP000006190"/>
    </source>
</evidence>